<dbReference type="InterPro" id="IPR009097">
    <property type="entry name" value="Cyclic_Pdiesterase"/>
</dbReference>
<evidence type="ECO:0000313" key="2">
    <source>
        <dbReference type="Proteomes" id="UP001596337"/>
    </source>
</evidence>
<protein>
    <submittedName>
        <fullName evidence="1">2'-5' RNA ligase family protein</fullName>
    </submittedName>
</protein>
<dbReference type="EMBL" id="JBHSXX010000001">
    <property type="protein sequence ID" value="MFC6865919.1"/>
    <property type="molecule type" value="Genomic_DNA"/>
</dbReference>
<organism evidence="1 2">
    <name type="scientific">Haloechinothrix salitolerans</name>
    <dbReference type="NCBI Taxonomy" id="926830"/>
    <lineage>
        <taxon>Bacteria</taxon>
        <taxon>Bacillati</taxon>
        <taxon>Actinomycetota</taxon>
        <taxon>Actinomycetes</taxon>
        <taxon>Pseudonocardiales</taxon>
        <taxon>Pseudonocardiaceae</taxon>
        <taxon>Haloechinothrix</taxon>
    </lineage>
</organism>
<dbReference type="SUPFAM" id="SSF55144">
    <property type="entry name" value="LigT-like"/>
    <property type="match status" value="1"/>
</dbReference>
<dbReference type="Gene3D" id="3.90.1140.10">
    <property type="entry name" value="Cyclic phosphodiesterase"/>
    <property type="match status" value="1"/>
</dbReference>
<dbReference type="Proteomes" id="UP001596337">
    <property type="component" value="Unassembled WGS sequence"/>
</dbReference>
<comment type="caution">
    <text evidence="1">The sequence shown here is derived from an EMBL/GenBank/DDBJ whole genome shotgun (WGS) entry which is preliminary data.</text>
</comment>
<accession>A0ABW2BVM4</accession>
<evidence type="ECO:0000313" key="1">
    <source>
        <dbReference type="EMBL" id="MFC6865919.1"/>
    </source>
</evidence>
<name>A0ABW2BVM4_9PSEU</name>
<keyword evidence="1" id="KW-0436">Ligase</keyword>
<reference evidence="2" key="1">
    <citation type="journal article" date="2019" name="Int. J. Syst. Evol. Microbiol.">
        <title>The Global Catalogue of Microorganisms (GCM) 10K type strain sequencing project: providing services to taxonomists for standard genome sequencing and annotation.</title>
        <authorList>
            <consortium name="The Broad Institute Genomics Platform"/>
            <consortium name="The Broad Institute Genome Sequencing Center for Infectious Disease"/>
            <person name="Wu L."/>
            <person name="Ma J."/>
        </authorList>
    </citation>
    <scope>NUCLEOTIDE SEQUENCE [LARGE SCALE GENOMIC DNA]</scope>
    <source>
        <strain evidence="2">KCTC 32255</strain>
    </source>
</reference>
<dbReference type="Pfam" id="PF13563">
    <property type="entry name" value="2_5_RNA_ligase2"/>
    <property type="match status" value="1"/>
</dbReference>
<dbReference type="GO" id="GO:0016874">
    <property type="term" value="F:ligase activity"/>
    <property type="evidence" value="ECO:0007669"/>
    <property type="project" value="UniProtKB-KW"/>
</dbReference>
<dbReference type="RefSeq" id="WP_345402579.1">
    <property type="nucleotide sequence ID" value="NZ_BAABLA010000111.1"/>
</dbReference>
<sequence>MALGVCLLFDGKSQRSIRNLWDRIESEGVPTLRSHTHGQHHPHLSYVVLLHWDADAVRTAVDEVPGYEPFDLTFDALGSFRRGRVCLVPAVPDGLVARQHRVVEAVRRTGAVVHKHYEIDRWLPHLSLANRARLDALPAVAAAIYDVLPLTVRVNRAALIDSATGRVWPLAVLP</sequence>
<proteinExistence type="predicted"/>
<keyword evidence="2" id="KW-1185">Reference proteome</keyword>
<gene>
    <name evidence="1" type="ORF">ACFQGD_02025</name>
</gene>